<feature type="transmembrane region" description="Helical" evidence="1">
    <location>
        <begin position="6"/>
        <end position="26"/>
    </location>
</feature>
<evidence type="ECO:0000313" key="3">
    <source>
        <dbReference type="Proteomes" id="UP000824106"/>
    </source>
</evidence>
<dbReference type="AlphaFoldDB" id="A0A9D2G3G3"/>
<keyword evidence="1" id="KW-1133">Transmembrane helix</keyword>
<keyword evidence="1" id="KW-0472">Membrane</keyword>
<reference evidence="2" key="1">
    <citation type="journal article" date="2021" name="PeerJ">
        <title>Extensive microbial diversity within the chicken gut microbiome revealed by metagenomics and culture.</title>
        <authorList>
            <person name="Gilroy R."/>
            <person name="Ravi A."/>
            <person name="Getino M."/>
            <person name="Pursley I."/>
            <person name="Horton D.L."/>
            <person name="Alikhan N.F."/>
            <person name="Baker D."/>
            <person name="Gharbi K."/>
            <person name="Hall N."/>
            <person name="Watson M."/>
            <person name="Adriaenssens E.M."/>
            <person name="Foster-Nyarko E."/>
            <person name="Jarju S."/>
            <person name="Secka A."/>
            <person name="Antonio M."/>
            <person name="Oren A."/>
            <person name="Chaudhuri R.R."/>
            <person name="La Ragione R."/>
            <person name="Hildebrand F."/>
            <person name="Pallen M.J."/>
        </authorList>
    </citation>
    <scope>NUCLEOTIDE SEQUENCE</scope>
    <source>
        <strain evidence="2">CHK169-4300</strain>
    </source>
</reference>
<sequence length="99" mass="11975">MFENILFILLIAFIIMGVFMIMRGRMNRSLKYSLKMERKRVPKLSDEDLQKRIKQAEKVHNNKFLNGFIGLFFNKEYAEYKENLMQLYKKELAKRSEFA</sequence>
<organism evidence="2 3">
    <name type="scientific">Candidatus Atopostipes pullistercoris</name>
    <dbReference type="NCBI Taxonomy" id="2838467"/>
    <lineage>
        <taxon>Bacteria</taxon>
        <taxon>Bacillati</taxon>
        <taxon>Bacillota</taxon>
        <taxon>Bacilli</taxon>
        <taxon>Lactobacillales</taxon>
        <taxon>Carnobacteriaceae</taxon>
        <taxon>Atopostipes</taxon>
    </lineage>
</organism>
<keyword evidence="1" id="KW-0812">Transmembrane</keyword>
<evidence type="ECO:0000256" key="1">
    <source>
        <dbReference type="SAM" id="Phobius"/>
    </source>
</evidence>
<dbReference type="EMBL" id="DXAZ01000133">
    <property type="protein sequence ID" value="HIZ71717.1"/>
    <property type="molecule type" value="Genomic_DNA"/>
</dbReference>
<reference evidence="2" key="2">
    <citation type="submission" date="2021-04" db="EMBL/GenBank/DDBJ databases">
        <authorList>
            <person name="Gilroy R."/>
        </authorList>
    </citation>
    <scope>NUCLEOTIDE SEQUENCE</scope>
    <source>
        <strain evidence="2">CHK169-4300</strain>
    </source>
</reference>
<protein>
    <submittedName>
        <fullName evidence="2">Uncharacterized protein</fullName>
    </submittedName>
</protein>
<dbReference type="Proteomes" id="UP000824106">
    <property type="component" value="Unassembled WGS sequence"/>
</dbReference>
<accession>A0A9D2G3G3</accession>
<name>A0A9D2G3G3_9LACT</name>
<comment type="caution">
    <text evidence="2">The sequence shown here is derived from an EMBL/GenBank/DDBJ whole genome shotgun (WGS) entry which is preliminary data.</text>
</comment>
<evidence type="ECO:0000313" key="2">
    <source>
        <dbReference type="EMBL" id="HIZ71717.1"/>
    </source>
</evidence>
<gene>
    <name evidence="2" type="ORF">H9808_08165</name>
</gene>
<proteinExistence type="predicted"/>